<dbReference type="OrthoDB" id="9945628at2759"/>
<evidence type="ECO:0000313" key="3">
    <source>
        <dbReference type="Proteomes" id="UP000765509"/>
    </source>
</evidence>
<dbReference type="AlphaFoldDB" id="A0A9Q3BVV9"/>
<organism evidence="2 3">
    <name type="scientific">Austropuccinia psidii MF-1</name>
    <dbReference type="NCBI Taxonomy" id="1389203"/>
    <lineage>
        <taxon>Eukaryota</taxon>
        <taxon>Fungi</taxon>
        <taxon>Dikarya</taxon>
        <taxon>Basidiomycota</taxon>
        <taxon>Pucciniomycotina</taxon>
        <taxon>Pucciniomycetes</taxon>
        <taxon>Pucciniales</taxon>
        <taxon>Sphaerophragmiaceae</taxon>
        <taxon>Austropuccinia</taxon>
    </lineage>
</organism>
<name>A0A9Q3BVV9_9BASI</name>
<protein>
    <submittedName>
        <fullName evidence="2">Uncharacterized protein</fullName>
    </submittedName>
</protein>
<accession>A0A9Q3BVV9</accession>
<feature type="compositionally biased region" description="Basic and acidic residues" evidence="1">
    <location>
        <begin position="201"/>
        <end position="221"/>
    </location>
</feature>
<feature type="region of interest" description="Disordered" evidence="1">
    <location>
        <begin position="189"/>
        <end position="223"/>
    </location>
</feature>
<keyword evidence="3" id="KW-1185">Reference proteome</keyword>
<feature type="compositionally biased region" description="Polar residues" evidence="1">
    <location>
        <begin position="283"/>
        <end position="297"/>
    </location>
</feature>
<dbReference type="Proteomes" id="UP000765509">
    <property type="component" value="Unassembled WGS sequence"/>
</dbReference>
<evidence type="ECO:0000313" key="2">
    <source>
        <dbReference type="EMBL" id="MBW0472033.1"/>
    </source>
</evidence>
<gene>
    <name evidence="2" type="ORF">O181_011748</name>
</gene>
<dbReference type="EMBL" id="AVOT02002948">
    <property type="protein sequence ID" value="MBW0472033.1"/>
    <property type="molecule type" value="Genomic_DNA"/>
</dbReference>
<feature type="region of interest" description="Disordered" evidence="1">
    <location>
        <begin position="239"/>
        <end position="297"/>
    </location>
</feature>
<proteinExistence type="predicted"/>
<reference evidence="2" key="1">
    <citation type="submission" date="2021-03" db="EMBL/GenBank/DDBJ databases">
        <title>Draft genome sequence of rust myrtle Austropuccinia psidii MF-1, a brazilian biotype.</title>
        <authorList>
            <person name="Quecine M.C."/>
            <person name="Pachon D.M.R."/>
            <person name="Bonatelli M.L."/>
            <person name="Correr F.H."/>
            <person name="Franceschini L.M."/>
            <person name="Leite T.F."/>
            <person name="Margarido G.R.A."/>
            <person name="Almeida C.A."/>
            <person name="Ferrarezi J.A."/>
            <person name="Labate C.A."/>
        </authorList>
    </citation>
    <scope>NUCLEOTIDE SEQUENCE</scope>
    <source>
        <strain evidence="2">MF-1</strain>
    </source>
</reference>
<sequence>MHGKLALGDPMAHVHILLHWPFWPISNLANPQANTPKYGPGGSASLPGATDLNGIFRTFRPTMASTAHGPWDNSGPFWPNSNEAKRGQGGSPSAHLSLFWPKDPKNPKLAQGPKAHRMAITSRLKPRPLAITRGHQPPSIRGFPSRLGKILAKLNGTKNIIFFYSLYIFEPLKSQARTEAVLTPTPRVPLDGTPVVPQLRPHSERGPVIEGEAPSRKEGRGPRISISFSGVVGWFPGLSRTTFKDPGEDGGEEESSVEEEESYGTESVPAPVGASQGTGGPTLAQSNQPVSHQSETSLLAIMQQMTQIMANLQEA</sequence>
<feature type="compositionally biased region" description="Acidic residues" evidence="1">
    <location>
        <begin position="248"/>
        <end position="263"/>
    </location>
</feature>
<comment type="caution">
    <text evidence="2">The sequence shown here is derived from an EMBL/GenBank/DDBJ whole genome shotgun (WGS) entry which is preliminary data.</text>
</comment>
<feature type="region of interest" description="Disordered" evidence="1">
    <location>
        <begin position="68"/>
        <end position="94"/>
    </location>
</feature>
<evidence type="ECO:0000256" key="1">
    <source>
        <dbReference type="SAM" id="MobiDB-lite"/>
    </source>
</evidence>